<name>A0AAV3URV3_9EURY</name>
<dbReference type="RefSeq" id="WP_227778959.1">
    <property type="nucleotide sequence ID" value="NZ_BAABKX010000030.1"/>
</dbReference>
<evidence type="ECO:0000313" key="2">
    <source>
        <dbReference type="Proteomes" id="UP001501729"/>
    </source>
</evidence>
<evidence type="ECO:0000313" key="1">
    <source>
        <dbReference type="EMBL" id="GAA5064711.1"/>
    </source>
</evidence>
<dbReference type="AlphaFoldDB" id="A0AAV3URV3"/>
<protein>
    <recommendedName>
        <fullName evidence="3">SnoaL-like domain-containing protein</fullName>
    </recommendedName>
</protein>
<proteinExistence type="predicted"/>
<sequence>MKEAVKTALVDVPTKTDIKNITFIRSDVAVVSCLKHITDNRDIGEKDKFEEGSKANQTFVATREHGDWSIAMAQSTLIQN</sequence>
<keyword evidence="2" id="KW-1185">Reference proteome</keyword>
<dbReference type="SUPFAM" id="SSF54427">
    <property type="entry name" value="NTF2-like"/>
    <property type="match status" value="1"/>
</dbReference>
<organism evidence="1 2">
    <name type="scientific">Haladaptatus pallidirubidus</name>
    <dbReference type="NCBI Taxonomy" id="1008152"/>
    <lineage>
        <taxon>Archaea</taxon>
        <taxon>Methanobacteriati</taxon>
        <taxon>Methanobacteriota</taxon>
        <taxon>Stenosarchaea group</taxon>
        <taxon>Halobacteria</taxon>
        <taxon>Halobacteriales</taxon>
        <taxon>Haladaptataceae</taxon>
        <taxon>Haladaptatus</taxon>
    </lineage>
</organism>
<dbReference type="Gene3D" id="3.10.450.50">
    <property type="match status" value="1"/>
</dbReference>
<evidence type="ECO:0008006" key="3">
    <source>
        <dbReference type="Google" id="ProtNLM"/>
    </source>
</evidence>
<accession>A0AAV3URV3</accession>
<dbReference type="EMBL" id="BAABKX010000030">
    <property type="protein sequence ID" value="GAA5064711.1"/>
    <property type="molecule type" value="Genomic_DNA"/>
</dbReference>
<gene>
    <name evidence="1" type="ORF">GCM10025751_54670</name>
</gene>
<dbReference type="Proteomes" id="UP001501729">
    <property type="component" value="Unassembled WGS sequence"/>
</dbReference>
<reference evidence="1 2" key="1">
    <citation type="journal article" date="2019" name="Int. J. Syst. Evol. Microbiol.">
        <title>The Global Catalogue of Microorganisms (GCM) 10K type strain sequencing project: providing services to taxonomists for standard genome sequencing and annotation.</title>
        <authorList>
            <consortium name="The Broad Institute Genomics Platform"/>
            <consortium name="The Broad Institute Genome Sequencing Center for Infectious Disease"/>
            <person name="Wu L."/>
            <person name="Ma J."/>
        </authorList>
    </citation>
    <scope>NUCLEOTIDE SEQUENCE [LARGE SCALE GENOMIC DNA]</scope>
    <source>
        <strain evidence="1 2">JCM 17504</strain>
    </source>
</reference>
<dbReference type="GeneID" id="68617665"/>
<comment type="caution">
    <text evidence="1">The sequence shown here is derived from an EMBL/GenBank/DDBJ whole genome shotgun (WGS) entry which is preliminary data.</text>
</comment>
<dbReference type="InterPro" id="IPR032710">
    <property type="entry name" value="NTF2-like_dom_sf"/>
</dbReference>